<comment type="caution">
    <text evidence="9">The sequence shown here is derived from an EMBL/GenBank/DDBJ whole genome shotgun (WGS) entry which is preliminary data.</text>
</comment>
<comment type="catalytic activity">
    <reaction evidence="1 7">
        <text>dTDP-alpha-D-glucose = dTDP-4-dehydro-6-deoxy-alpha-D-glucose + H2O</text>
        <dbReference type="Rhea" id="RHEA:17221"/>
        <dbReference type="ChEBI" id="CHEBI:15377"/>
        <dbReference type="ChEBI" id="CHEBI:57477"/>
        <dbReference type="ChEBI" id="CHEBI:57649"/>
        <dbReference type="EC" id="4.2.1.46"/>
    </reaction>
</comment>
<dbReference type="EMBL" id="RJTH01000002">
    <property type="protein sequence ID" value="RUM26001.1"/>
    <property type="molecule type" value="Genomic_DNA"/>
</dbReference>
<name>A0A3S0SSL4_9HYPH</name>
<reference evidence="10" key="1">
    <citation type="submission" date="2018-11" db="EMBL/GenBank/DDBJ databases">
        <title>Rhizobium chutanense sp. nov., isolated from root nodules of Phaseolus vulgaris in China.</title>
        <authorList>
            <person name="Huo Y."/>
        </authorList>
    </citation>
    <scope>NUCLEOTIDE SEQUENCE [LARGE SCALE GENOMIC DNA]</scope>
    <source>
        <strain evidence="10">CCBAU 65647</strain>
    </source>
</reference>
<dbReference type="EC" id="4.2.1.46" evidence="4 7"/>
<dbReference type="AlphaFoldDB" id="A0A3S0SSL4"/>
<dbReference type="GO" id="GO:0009225">
    <property type="term" value="P:nucleotide-sugar metabolic process"/>
    <property type="evidence" value="ECO:0007669"/>
    <property type="project" value="InterPro"/>
</dbReference>
<comment type="similarity">
    <text evidence="3 7">Belongs to the NAD(P)-dependent epimerase/dehydratase family. dTDP-glucose dehydratase subfamily.</text>
</comment>
<evidence type="ECO:0000256" key="7">
    <source>
        <dbReference type="RuleBase" id="RU004473"/>
    </source>
</evidence>
<keyword evidence="10" id="KW-1185">Reference proteome</keyword>
<dbReference type="InterPro" id="IPR036291">
    <property type="entry name" value="NAD(P)-bd_dom_sf"/>
</dbReference>
<dbReference type="InterPro" id="IPR001763">
    <property type="entry name" value="Rhodanese-like_dom"/>
</dbReference>
<evidence type="ECO:0000256" key="1">
    <source>
        <dbReference type="ARBA" id="ARBA00001539"/>
    </source>
</evidence>
<evidence type="ECO:0000256" key="4">
    <source>
        <dbReference type="ARBA" id="ARBA00011990"/>
    </source>
</evidence>
<dbReference type="RefSeq" id="WP_126920066.1">
    <property type="nucleotide sequence ID" value="NZ_ML133687.1"/>
</dbReference>
<dbReference type="OrthoDB" id="9801785at2"/>
<evidence type="ECO:0000313" key="9">
    <source>
        <dbReference type="EMBL" id="RUM26001.1"/>
    </source>
</evidence>
<evidence type="ECO:0000256" key="2">
    <source>
        <dbReference type="ARBA" id="ARBA00001911"/>
    </source>
</evidence>
<dbReference type="NCBIfam" id="TIGR01181">
    <property type="entry name" value="dTDP_gluc_dehyt"/>
    <property type="match status" value="1"/>
</dbReference>
<dbReference type="GO" id="GO:0008460">
    <property type="term" value="F:dTDP-glucose 4,6-dehydratase activity"/>
    <property type="evidence" value="ECO:0007669"/>
    <property type="project" value="UniProtKB-EC"/>
</dbReference>
<evidence type="ECO:0000256" key="6">
    <source>
        <dbReference type="ARBA" id="ARBA00023239"/>
    </source>
</evidence>
<dbReference type="Proteomes" id="UP000278823">
    <property type="component" value="Unassembled WGS sequence"/>
</dbReference>
<dbReference type="InterPro" id="IPR005888">
    <property type="entry name" value="dTDP_Gluc_deHydtase"/>
</dbReference>
<gene>
    <name evidence="9" type="primary">rfbB</name>
    <name evidence="9" type="ORF">EFQ99_06820</name>
</gene>
<sequence length="349" mass="38521">MKTVIVTGGCGFIGSHFIEVLLEKGYRVVNIDALTYAGDPINTQSFADEDNYAFLHADIGDSALIADTLSKFRPHMVFNLAAESHVDRSIDNATPFLTTNVIAVHSLLDTCLGYWRKLTAVEKAEFLFVQMSTDEVYGSISEGMFTEESNYAPNSPYAASKAAGDHLTRSYRVTYGLPTAIVHASNTYGPRQFPEKLIPHMIASALAGKQLPVYGAGDQVRDWMYVGDVARGLEHVVAQGKAEGIYNFAGGQERRNIDTVKSICAILDGLVPKQVSYAESVTHVADRPGHDARYAMSSENVEHLFGWKPETTFEEGLAKTVRWYLENGSWMDYIRNRGYSIQRIGGAKI</sequence>
<dbReference type="Gene3D" id="3.90.25.10">
    <property type="entry name" value="UDP-galactose 4-epimerase, domain 1"/>
    <property type="match status" value="1"/>
</dbReference>
<dbReference type="PANTHER" id="PTHR43000">
    <property type="entry name" value="DTDP-D-GLUCOSE 4,6-DEHYDRATASE-RELATED"/>
    <property type="match status" value="1"/>
</dbReference>
<keyword evidence="6 7" id="KW-0456">Lyase</keyword>
<accession>A0A3S0SSL4</accession>
<dbReference type="Pfam" id="PF16363">
    <property type="entry name" value="GDP_Man_Dehyd"/>
    <property type="match status" value="1"/>
</dbReference>
<organism evidence="9 10">
    <name type="scientific">Rhizobium vallis</name>
    <dbReference type="NCBI Taxonomy" id="634290"/>
    <lineage>
        <taxon>Bacteria</taxon>
        <taxon>Pseudomonadati</taxon>
        <taxon>Pseudomonadota</taxon>
        <taxon>Alphaproteobacteria</taxon>
        <taxon>Hyphomicrobiales</taxon>
        <taxon>Rhizobiaceae</taxon>
        <taxon>Rhizobium/Agrobacterium group</taxon>
        <taxon>Rhizobium</taxon>
    </lineage>
</organism>
<evidence type="ECO:0000256" key="5">
    <source>
        <dbReference type="ARBA" id="ARBA00023027"/>
    </source>
</evidence>
<feature type="domain" description="Rhodanese" evidence="8">
    <location>
        <begin position="2"/>
        <end position="43"/>
    </location>
</feature>
<dbReference type="CDD" id="cd05246">
    <property type="entry name" value="dTDP_GD_SDR_e"/>
    <property type="match status" value="1"/>
</dbReference>
<proteinExistence type="inferred from homology"/>
<evidence type="ECO:0000259" key="8">
    <source>
        <dbReference type="PROSITE" id="PS50206"/>
    </source>
</evidence>
<comment type="cofactor">
    <cofactor evidence="2 7">
        <name>NAD(+)</name>
        <dbReference type="ChEBI" id="CHEBI:57540"/>
    </cofactor>
</comment>
<dbReference type="PROSITE" id="PS50206">
    <property type="entry name" value="RHODANESE_3"/>
    <property type="match status" value="1"/>
</dbReference>
<dbReference type="InterPro" id="IPR016040">
    <property type="entry name" value="NAD(P)-bd_dom"/>
</dbReference>
<evidence type="ECO:0000313" key="10">
    <source>
        <dbReference type="Proteomes" id="UP000278823"/>
    </source>
</evidence>
<evidence type="ECO:0000256" key="3">
    <source>
        <dbReference type="ARBA" id="ARBA00008178"/>
    </source>
</evidence>
<protein>
    <recommendedName>
        <fullName evidence="4 7">dTDP-glucose 4,6-dehydratase</fullName>
        <ecNumber evidence="4 7">4.2.1.46</ecNumber>
    </recommendedName>
</protein>
<dbReference type="SUPFAM" id="SSF51735">
    <property type="entry name" value="NAD(P)-binding Rossmann-fold domains"/>
    <property type="match status" value="1"/>
</dbReference>
<keyword evidence="5" id="KW-0520">NAD</keyword>
<dbReference type="Gene3D" id="3.40.50.720">
    <property type="entry name" value="NAD(P)-binding Rossmann-like Domain"/>
    <property type="match status" value="1"/>
</dbReference>